<comment type="caution">
    <text evidence="4">The sequence shown here is derived from an EMBL/GenBank/DDBJ whole genome shotgun (WGS) entry which is preliminary data.</text>
</comment>
<dbReference type="Pfam" id="PF00535">
    <property type="entry name" value="Glycos_transf_2"/>
    <property type="match status" value="1"/>
</dbReference>
<name>A0A398BIE1_9RHOB</name>
<evidence type="ECO:0000256" key="1">
    <source>
        <dbReference type="ARBA" id="ARBA00022676"/>
    </source>
</evidence>
<dbReference type="InterPro" id="IPR051199">
    <property type="entry name" value="LPS_LOS_Heptosyltrfase"/>
</dbReference>
<feature type="domain" description="Glycosyltransferase 2-like" evidence="3">
    <location>
        <begin position="793"/>
        <end position="974"/>
    </location>
</feature>
<dbReference type="GO" id="GO:0008713">
    <property type="term" value="F:ADP-heptose-lipopolysaccharide heptosyltransferase activity"/>
    <property type="evidence" value="ECO:0007669"/>
    <property type="project" value="TreeGrafter"/>
</dbReference>
<dbReference type="GO" id="GO:0005829">
    <property type="term" value="C:cytosol"/>
    <property type="evidence" value="ECO:0007669"/>
    <property type="project" value="TreeGrafter"/>
</dbReference>
<dbReference type="SUPFAM" id="SSF53448">
    <property type="entry name" value="Nucleotide-diphospho-sugar transferases"/>
    <property type="match status" value="1"/>
</dbReference>
<accession>A0A398BIE1</accession>
<evidence type="ECO:0000313" key="5">
    <source>
        <dbReference type="Proteomes" id="UP000266649"/>
    </source>
</evidence>
<dbReference type="EMBL" id="QXXQ01000014">
    <property type="protein sequence ID" value="RID90369.1"/>
    <property type="molecule type" value="Genomic_DNA"/>
</dbReference>
<keyword evidence="5" id="KW-1185">Reference proteome</keyword>
<sequence>MTDEIMNNSIAENPSDTAIPSFAGKIRIDIAQVTRVETDTEGKRQIRAGIVSGWAIGPEPFTRIEIVLGNQRIARARIGRYRPDIADIYPAVPHAEYTGFEAVLTRGDLPTGPCTLILMAFSTTGKVFVKRFPLAGTDGHDDNAMAAMRTHIERCEIDSSGMLCVAGWAVAKAPVISIQIFSGGRKIAGTLPGLPRPDVAKMFPAYPTAGRSGFYVTTPLSAGGADIVTIEVLARDGALRRVVTTPQRVQQIMQMPEPLGEAPVPTAAEPAIPTPTAPEPAITEKPEAEDIWFFCDTTEVDSAGHCLLSGWSAARAGLTALTLHYGGIEVGTATLGLLRPDVARAYPDLPKADKTGFRFDLTHAPGFPEGPASLVVTATLRDGSRRSFEVDTVIVPPTARVSHHEDIVLGIDTFQLENGQATKAVTGAFRLSGWAVARAGVRQIEIFLDGTSLGLAYIGIRREELPEIFFDFPDTLLAGFALSVPARVLKDGRSECRIVVTDRQAETLESRFTIDIRKEGDSTSGPQALRRKLPFSEVVTGLDILTTRGALPLCDIVMPLDGKAKLRDRMEDSLRSLLRQAWSHWRLWLAPARGQDVAALLARLEQALPELKGRVAQLAEAAGAGSHAMRLRPGDILAADGLLAPLLAAGDAGGTADFIYADDRRADPLASGSVAAYFKPAWSPDLLLAQNYIGRAWLASAALMARAGLTLEDLATEGDYALVLRLTAAAGAAAIRHAPGLMLEAAGRAETPATERRALQAHLKSLSATARVLPGAVPFLHRVERQAPSGKVSIIIPTIGSKDHIRRCIDSIRHHSPDADCEIVVVDNIRRRSITPEGRAWKAWFCDHADVVVEVDEAFNWSRLNNLGAAAASGDYLLFLNDDIEVLSPDWLAVLMAEAARPEVGVVGPQLLYPDGKVQHAGMFLSRAMPGSARHAFRFAEADDPCYFGLALSQRNLLCVTGACMMMRRAVFEAVNGFDETHSVVNNDLDFCLRLNRAGLSVVYTPHTRLIHYELASRAHLKDDFDRAGFLKTWGDLCLAGDPYLNPAISSEADDYAPEEEPLREVYAGHPLGARTEIRRILAVKLDHIGDLVTSLPAFRRLKELFPQAHLTALVGRSAMGIASMETAIDELIPFEFFDARSGLGRKKLTKADYAALEADLTARRFDLAVDLRKLGDTRHVLQLSGAPLTAGFDRQQDFPWLDIALEWETDRPQTRKRNHVATDLLNLVEAIGTAFSADRQTISTALDRLPPLSATLREEFAELFARDYVVVHAAAGTALRQWAPAHFARLIDLLVAEDDVNVALIGGPDEKEIAAEVLGHIRDRDRVFNLVGRSKLSEVPRIMAESVLFVGNNSGPSHIASGLGVPTVAVHSALVSSEEWGPLGPSAVALRRDMSCAPCYIAMAEQCHRAMACLHSLTPFTVHRICRRFLALRRKA</sequence>
<dbReference type="SUPFAM" id="SSF53756">
    <property type="entry name" value="UDP-Glycosyltransferase/glycogen phosphorylase"/>
    <property type="match status" value="1"/>
</dbReference>
<dbReference type="InterPro" id="IPR002201">
    <property type="entry name" value="Glyco_trans_9"/>
</dbReference>
<dbReference type="Pfam" id="PF01075">
    <property type="entry name" value="Glyco_transf_9"/>
    <property type="match status" value="1"/>
</dbReference>
<organism evidence="4 5">
    <name type="scientific">Gemmobacter lutimaris</name>
    <dbReference type="NCBI Taxonomy" id="2306023"/>
    <lineage>
        <taxon>Bacteria</taxon>
        <taxon>Pseudomonadati</taxon>
        <taxon>Pseudomonadota</taxon>
        <taxon>Alphaproteobacteria</taxon>
        <taxon>Rhodobacterales</taxon>
        <taxon>Paracoccaceae</taxon>
        <taxon>Gemmobacter</taxon>
    </lineage>
</organism>
<dbReference type="Gene3D" id="3.40.50.2000">
    <property type="entry name" value="Glycogen Phosphorylase B"/>
    <property type="match status" value="2"/>
</dbReference>
<protein>
    <submittedName>
        <fullName evidence="4">Glycosyltransferase</fullName>
    </submittedName>
</protein>
<dbReference type="InterPro" id="IPR029044">
    <property type="entry name" value="Nucleotide-diphossugar_trans"/>
</dbReference>
<dbReference type="Proteomes" id="UP000266649">
    <property type="component" value="Unassembled WGS sequence"/>
</dbReference>
<gene>
    <name evidence="4" type="ORF">D2N39_18570</name>
</gene>
<reference evidence="4 5" key="1">
    <citation type="submission" date="2018-09" db="EMBL/GenBank/DDBJ databases">
        <title>Gemmobacter lutimaris sp. nov., a marine bacterium isolated from tidal flat.</title>
        <authorList>
            <person name="Lee D.W."/>
            <person name="Yoo Y."/>
            <person name="Kim J.-J."/>
            <person name="Kim B.S."/>
        </authorList>
    </citation>
    <scope>NUCLEOTIDE SEQUENCE [LARGE SCALE GENOMIC DNA]</scope>
    <source>
        <strain evidence="4 5">YJ-T1-11</strain>
    </source>
</reference>
<evidence type="ECO:0000313" key="4">
    <source>
        <dbReference type="EMBL" id="RID90369.1"/>
    </source>
</evidence>
<dbReference type="CDD" id="cd04186">
    <property type="entry name" value="GT_2_like_c"/>
    <property type="match status" value="1"/>
</dbReference>
<proteinExistence type="predicted"/>
<evidence type="ECO:0000259" key="3">
    <source>
        <dbReference type="Pfam" id="PF00535"/>
    </source>
</evidence>
<keyword evidence="1" id="KW-0328">Glycosyltransferase</keyword>
<evidence type="ECO:0000256" key="2">
    <source>
        <dbReference type="ARBA" id="ARBA00022679"/>
    </source>
</evidence>
<dbReference type="Gene3D" id="3.90.550.10">
    <property type="entry name" value="Spore Coat Polysaccharide Biosynthesis Protein SpsA, Chain A"/>
    <property type="match status" value="1"/>
</dbReference>
<keyword evidence="2 4" id="KW-0808">Transferase</keyword>
<dbReference type="InterPro" id="IPR001173">
    <property type="entry name" value="Glyco_trans_2-like"/>
</dbReference>
<dbReference type="PANTHER" id="PTHR30160">
    <property type="entry name" value="TETRAACYLDISACCHARIDE 4'-KINASE-RELATED"/>
    <property type="match status" value="1"/>
</dbReference>
<dbReference type="CDD" id="cd03789">
    <property type="entry name" value="GT9_LPS_heptosyltransferase"/>
    <property type="match status" value="1"/>
</dbReference>
<dbReference type="GO" id="GO:0009244">
    <property type="term" value="P:lipopolysaccharide core region biosynthetic process"/>
    <property type="evidence" value="ECO:0007669"/>
    <property type="project" value="TreeGrafter"/>
</dbReference>